<gene>
    <name evidence="2" type="ORF">JZO67_001358</name>
</gene>
<proteinExistence type="predicted"/>
<dbReference type="SUPFAM" id="SSF49401">
    <property type="entry name" value="Bacterial adhesins"/>
    <property type="match status" value="1"/>
</dbReference>
<dbReference type="PANTHER" id="PTHR34819">
    <property type="entry name" value="LARGE CYSTEINE-RICH PERIPLASMIC PROTEIN OMCB"/>
    <property type="match status" value="1"/>
</dbReference>
<dbReference type="InterPro" id="IPR001434">
    <property type="entry name" value="OmcB-like_DUF11"/>
</dbReference>
<comment type="caution">
    <text evidence="2">The sequence shown here is derived from an EMBL/GenBank/DDBJ whole genome shotgun (WGS) entry which is preliminary data.</text>
</comment>
<dbReference type="Gene3D" id="2.60.40.740">
    <property type="match status" value="1"/>
</dbReference>
<dbReference type="RefSeq" id="WP_347298804.1">
    <property type="nucleotide sequence ID" value="NZ_JAFREL020000001.1"/>
</dbReference>
<evidence type="ECO:0000313" key="3">
    <source>
        <dbReference type="Proteomes" id="UP000664357"/>
    </source>
</evidence>
<dbReference type="NCBIfam" id="TIGR01451">
    <property type="entry name" value="B_ant_repeat"/>
    <property type="match status" value="1"/>
</dbReference>
<sequence length="724" mass="80193">MSKLINRKALLSSMFVLLILVLSCVFKWDKSDIPKKVEALSANADLVQLAASQMRQDVANGSFIQLQNGSFELGHNNVAPPTGPTGAYKLINNGQNDGLNNFSWAGYKKDTGAANEMEIQRYGNTPQDGNWYAELNPSCEIGLSQDIATVPGVTVYWSLYHAKREIDAERAGVFFGPVPTSGIASDNILDAATYRQNVIAENGITYNYLGDDFIHTGRFPAPWHRYEGTYVIPAGQFNTRFQFLSIRESRPAVGNYLDNIQFASGAKLRLFNKYENDVLVVGKKTSHRIVVANSGGMSANNVQMEVQLPMSMDYSNEGVSILGSYDENGTSIANNCTVSNVSYNSATHTLTFDVDEVRSLECIEFSINVEAINADNDNAQSDDNAVAEINVLDYENASYGNRGVSPVDSSNDGIRIVDELDLEKNVDKQVGIYGEELTYSMTLENKNEHTGEAEDIVIEDVIPVGTEYVPGSLMIDGSVKTDGQDADGASFIALSNSVRFEIARLNATESMTLSFKVKAICISDTITNSADLSYQWREDINNTEQTLTSNEVETEICSVLFHIRQVILSESEELVVPTEGYLRIKTYDSDQLTGTTTENTDQLRQVAIPSGTNTDNPPFEMFVVDTKHMGNNLDELNLALILPEYYEQLGYYLTLAQFDNNGTSHQGRTEADITPSELVLNRDALDDDEEYFITIYLKPKLPQDGPQLYSWDYKRNDLGNINTK</sequence>
<protein>
    <recommendedName>
        <fullName evidence="1">DUF11 domain-containing protein</fullName>
    </recommendedName>
</protein>
<dbReference type="Pfam" id="PF01345">
    <property type="entry name" value="DUF11"/>
    <property type="match status" value="2"/>
</dbReference>
<evidence type="ECO:0000259" key="1">
    <source>
        <dbReference type="Pfam" id="PF01345"/>
    </source>
</evidence>
<organism evidence="2 3">
    <name type="scientific">Candidatus Enterococcus ferrettii</name>
    <dbReference type="NCBI Taxonomy" id="2815324"/>
    <lineage>
        <taxon>Bacteria</taxon>
        <taxon>Bacillati</taxon>
        <taxon>Bacillota</taxon>
        <taxon>Bacilli</taxon>
        <taxon>Lactobacillales</taxon>
        <taxon>Enterococcaceae</taxon>
        <taxon>Enterococcus</taxon>
    </lineage>
</organism>
<reference evidence="2 3" key="2">
    <citation type="submission" date="2024-02" db="EMBL/GenBank/DDBJ databases">
        <title>The Genome Sequence of Enterococcus sp. DIV0159.</title>
        <authorList>
            <person name="Earl A."/>
            <person name="Manson A."/>
            <person name="Gilmore M."/>
            <person name="Sanders J."/>
            <person name="Shea T."/>
            <person name="Howe W."/>
            <person name="Livny J."/>
            <person name="Cuomo C."/>
            <person name="Neafsey D."/>
            <person name="Birren B."/>
        </authorList>
    </citation>
    <scope>NUCLEOTIDE SEQUENCE [LARGE SCALE GENOMIC DNA]</scope>
    <source>
        <strain evidence="2 3">665A</strain>
    </source>
</reference>
<dbReference type="PANTHER" id="PTHR34819:SF3">
    <property type="entry name" value="CELL SURFACE PROTEIN"/>
    <property type="match status" value="1"/>
</dbReference>
<dbReference type="Proteomes" id="UP000664357">
    <property type="component" value="Unassembled WGS sequence"/>
</dbReference>
<feature type="domain" description="DUF11" evidence="1">
    <location>
        <begin position="272"/>
        <end position="388"/>
    </location>
</feature>
<dbReference type="PROSITE" id="PS51257">
    <property type="entry name" value="PROKAR_LIPOPROTEIN"/>
    <property type="match status" value="1"/>
</dbReference>
<dbReference type="InterPro" id="IPR008966">
    <property type="entry name" value="Adhesion_dom_sf"/>
</dbReference>
<dbReference type="InterPro" id="IPR047589">
    <property type="entry name" value="DUF11_rpt"/>
</dbReference>
<reference evidence="2 3" key="1">
    <citation type="submission" date="2021-03" db="EMBL/GenBank/DDBJ databases">
        <authorList>
            <person name="Gilmore M.S."/>
            <person name="Schwartzman J."/>
            <person name="Van Tyne D."/>
            <person name="Martin M."/>
            <person name="Earl A.M."/>
            <person name="Manson A.L."/>
            <person name="Straub T."/>
            <person name="Salamzade R."/>
            <person name="Saavedra J."/>
            <person name="Lebreton F."/>
            <person name="Prichula J."/>
            <person name="Schaufler K."/>
            <person name="Gaca A."/>
            <person name="Sgardioli B."/>
            <person name="Wagenaar J."/>
            <person name="Strong T."/>
        </authorList>
    </citation>
    <scope>NUCLEOTIDE SEQUENCE [LARGE SCALE GENOMIC DNA]</scope>
    <source>
        <strain evidence="2 3">665A</strain>
    </source>
</reference>
<evidence type="ECO:0000313" key="2">
    <source>
        <dbReference type="EMBL" id="MEO1769407.1"/>
    </source>
</evidence>
<dbReference type="InterPro" id="IPR051172">
    <property type="entry name" value="Chlamydia_OmcB"/>
</dbReference>
<accession>A0ABV0ENH9</accession>
<feature type="domain" description="DUF11" evidence="1">
    <location>
        <begin position="420"/>
        <end position="544"/>
    </location>
</feature>
<keyword evidence="3" id="KW-1185">Reference proteome</keyword>
<dbReference type="EMBL" id="JAFREL020000001">
    <property type="protein sequence ID" value="MEO1769407.1"/>
    <property type="molecule type" value="Genomic_DNA"/>
</dbReference>
<name>A0ABV0ENH9_9ENTE</name>